<feature type="transmembrane region" description="Helical" evidence="1">
    <location>
        <begin position="34"/>
        <end position="54"/>
    </location>
</feature>
<evidence type="ECO:0000256" key="1">
    <source>
        <dbReference type="SAM" id="Phobius"/>
    </source>
</evidence>
<name>A0A8T0FDC0_ARGBR</name>
<reference evidence="2" key="1">
    <citation type="journal article" date="2020" name="bioRxiv">
        <title>Chromosome-level reference genome of the European wasp spider Argiope bruennichi: a resource for studies on range expansion and evolutionary adaptation.</title>
        <authorList>
            <person name="Sheffer M.M."/>
            <person name="Hoppe A."/>
            <person name="Krehenwinkel H."/>
            <person name="Uhl G."/>
            <person name="Kuss A.W."/>
            <person name="Jensen L."/>
            <person name="Jensen C."/>
            <person name="Gillespie R.G."/>
            <person name="Hoff K.J."/>
            <person name="Prost S."/>
        </authorList>
    </citation>
    <scope>NUCLEOTIDE SEQUENCE</scope>
</reference>
<keyword evidence="1" id="KW-0812">Transmembrane</keyword>
<reference evidence="2" key="2">
    <citation type="submission" date="2020-06" db="EMBL/GenBank/DDBJ databases">
        <authorList>
            <person name="Sheffer M."/>
        </authorList>
    </citation>
    <scope>NUCLEOTIDE SEQUENCE</scope>
</reference>
<sequence>MAKHRSLKLYYSFFMNFEEDIAGISIRLITNQLVFAYQYAYPCIIALICSVIFYDFSEFLSRFHEKLKLQQKTFHRNEILVMSKLHSLLFETVHRVQSTMSLICYFFLCSQMTVLYGSLSVFVLTKTEDINVSQICENVLIIILVPSSIIALVMGSSRINKQHLKLQTTILVLKGKLMRQSQCDLDVLNQLNLWKEKSFPVISAAGFAELTPRFMLSMFGSLFTYGLLIINLKHK</sequence>
<protein>
    <recommendedName>
        <fullName evidence="4">Gustatory receptor</fullName>
    </recommendedName>
</protein>
<dbReference type="Proteomes" id="UP000807504">
    <property type="component" value="Unassembled WGS sequence"/>
</dbReference>
<dbReference type="EMBL" id="JABXBU010000015">
    <property type="protein sequence ID" value="KAF8787300.1"/>
    <property type="molecule type" value="Genomic_DNA"/>
</dbReference>
<keyword evidence="1" id="KW-0472">Membrane</keyword>
<evidence type="ECO:0008006" key="4">
    <source>
        <dbReference type="Google" id="ProtNLM"/>
    </source>
</evidence>
<feature type="transmembrane region" description="Helical" evidence="1">
    <location>
        <begin position="135"/>
        <end position="155"/>
    </location>
</feature>
<evidence type="ECO:0000313" key="3">
    <source>
        <dbReference type="Proteomes" id="UP000807504"/>
    </source>
</evidence>
<dbReference type="AlphaFoldDB" id="A0A8T0FDC0"/>
<keyword evidence="1" id="KW-1133">Transmembrane helix</keyword>
<accession>A0A8T0FDC0</accession>
<gene>
    <name evidence="2" type="ORF">HNY73_008915</name>
</gene>
<feature type="transmembrane region" description="Helical" evidence="1">
    <location>
        <begin position="100"/>
        <end position="123"/>
    </location>
</feature>
<proteinExistence type="predicted"/>
<organism evidence="2 3">
    <name type="scientific">Argiope bruennichi</name>
    <name type="common">Wasp spider</name>
    <name type="synonym">Aranea bruennichi</name>
    <dbReference type="NCBI Taxonomy" id="94029"/>
    <lineage>
        <taxon>Eukaryota</taxon>
        <taxon>Metazoa</taxon>
        <taxon>Ecdysozoa</taxon>
        <taxon>Arthropoda</taxon>
        <taxon>Chelicerata</taxon>
        <taxon>Arachnida</taxon>
        <taxon>Araneae</taxon>
        <taxon>Araneomorphae</taxon>
        <taxon>Entelegynae</taxon>
        <taxon>Araneoidea</taxon>
        <taxon>Araneidae</taxon>
        <taxon>Argiope</taxon>
    </lineage>
</organism>
<evidence type="ECO:0000313" key="2">
    <source>
        <dbReference type="EMBL" id="KAF8787300.1"/>
    </source>
</evidence>
<comment type="caution">
    <text evidence="2">The sequence shown here is derived from an EMBL/GenBank/DDBJ whole genome shotgun (WGS) entry which is preliminary data.</text>
</comment>
<feature type="transmembrane region" description="Helical" evidence="1">
    <location>
        <begin position="214"/>
        <end position="232"/>
    </location>
</feature>
<keyword evidence="3" id="KW-1185">Reference proteome</keyword>